<feature type="domain" description="BTB" evidence="3">
    <location>
        <begin position="229"/>
        <end position="292"/>
    </location>
</feature>
<dbReference type="PANTHER" id="PTHR26379:SF433">
    <property type="entry name" value="OS08G0226800 PROTEIN"/>
    <property type="match status" value="1"/>
</dbReference>
<evidence type="ECO:0000313" key="4">
    <source>
        <dbReference type="EMBL" id="RLN05254.1"/>
    </source>
</evidence>
<organism evidence="4 5">
    <name type="scientific">Panicum miliaceum</name>
    <name type="common">Proso millet</name>
    <name type="synonym">Broomcorn millet</name>
    <dbReference type="NCBI Taxonomy" id="4540"/>
    <lineage>
        <taxon>Eukaryota</taxon>
        <taxon>Viridiplantae</taxon>
        <taxon>Streptophyta</taxon>
        <taxon>Embryophyta</taxon>
        <taxon>Tracheophyta</taxon>
        <taxon>Spermatophyta</taxon>
        <taxon>Magnoliopsida</taxon>
        <taxon>Liliopsida</taxon>
        <taxon>Poales</taxon>
        <taxon>Poaceae</taxon>
        <taxon>PACMAD clade</taxon>
        <taxon>Panicoideae</taxon>
        <taxon>Panicodae</taxon>
        <taxon>Paniceae</taxon>
        <taxon>Panicinae</taxon>
        <taxon>Panicum</taxon>
        <taxon>Panicum sect. Panicum</taxon>
    </lineage>
</organism>
<dbReference type="Pfam" id="PF24570">
    <property type="entry name" value="BACK_BPM_SPOP"/>
    <property type="match status" value="2"/>
</dbReference>
<dbReference type="InterPro" id="IPR056423">
    <property type="entry name" value="BACK_BPM_SPOP"/>
</dbReference>
<dbReference type="Gene3D" id="3.30.710.10">
    <property type="entry name" value="Potassium Channel Kv1.1, Chain A"/>
    <property type="match status" value="1"/>
</dbReference>
<evidence type="ECO:0000256" key="2">
    <source>
        <dbReference type="ARBA" id="ARBA00010846"/>
    </source>
</evidence>
<dbReference type="SMART" id="SM00225">
    <property type="entry name" value="BTB"/>
    <property type="match status" value="1"/>
</dbReference>
<dbReference type="InterPro" id="IPR045005">
    <property type="entry name" value="BPM1-6"/>
</dbReference>
<dbReference type="PROSITE" id="PS50097">
    <property type="entry name" value="BTB"/>
    <property type="match status" value="1"/>
</dbReference>
<dbReference type="AlphaFoldDB" id="A0A3L6RL21"/>
<dbReference type="InterPro" id="IPR011333">
    <property type="entry name" value="SKP1/BTB/POZ_sf"/>
</dbReference>
<evidence type="ECO:0000259" key="3">
    <source>
        <dbReference type="PROSITE" id="PS50097"/>
    </source>
</evidence>
<dbReference type="GO" id="GO:0016567">
    <property type="term" value="P:protein ubiquitination"/>
    <property type="evidence" value="ECO:0007669"/>
    <property type="project" value="InterPro"/>
</dbReference>
<comment type="pathway">
    <text evidence="1">Protein modification; protein ubiquitination.</text>
</comment>
<proteinExistence type="inferred from homology"/>
<dbReference type="OrthoDB" id="6359816at2759"/>
<dbReference type="Pfam" id="PF00651">
    <property type="entry name" value="BTB"/>
    <property type="match status" value="1"/>
</dbReference>
<gene>
    <name evidence="4" type="ORF">C2845_PM13G06500</name>
</gene>
<sequence>MTRNLLVDADRYATNRLNLMCQDILGRNLDVETTATRLGLADQYNCNKLKDVCIGFMSKTDETTDVGLATKCYANLERSCPSVIVKTSAPSNVEDSVVIMEAVYPPVIFATLGTTTTLVTRRMRMWYEILGSQSKKTASTCTTEIETGIHKFKIIGYNLKRGIGIGNFFQSDTFMVGGHNWAIRFYPDGVSEGTKSFVALSRAHDQGCQVPPSDLSEHFGRLFLEEEGADVIFMVRGERFLAHKIVLATRSPVFKAQLSYGQMETKAHCVPVEDMQPVVFKALLNFIYTDALPDFFDDLDEEDYSEVIKHLLAAADIYAMDRLKLLCGSILVKHLRVETVATILAVADQHNCESLKQICIEFMASSDKMDAVVATQGYANLKRTCPSILVDVLEKRSRCRKA</sequence>
<dbReference type="EMBL" id="PQIB02000008">
    <property type="protein sequence ID" value="RLN05254.1"/>
    <property type="molecule type" value="Genomic_DNA"/>
</dbReference>
<dbReference type="Gene3D" id="1.25.40.420">
    <property type="match status" value="2"/>
</dbReference>
<dbReference type="STRING" id="4540.A0A3L6RL21"/>
<comment type="caution">
    <text evidence="4">The sequence shown here is derived from an EMBL/GenBank/DDBJ whole genome shotgun (WGS) entry which is preliminary data.</text>
</comment>
<dbReference type="CDD" id="cd00121">
    <property type="entry name" value="MATH"/>
    <property type="match status" value="1"/>
</dbReference>
<dbReference type="Gene3D" id="2.60.210.10">
    <property type="entry name" value="Apoptosis, Tumor Necrosis Factor Receptor Associated Protein 2, Chain A"/>
    <property type="match status" value="1"/>
</dbReference>
<dbReference type="InterPro" id="IPR000210">
    <property type="entry name" value="BTB/POZ_dom"/>
</dbReference>
<evidence type="ECO:0000256" key="1">
    <source>
        <dbReference type="ARBA" id="ARBA00004906"/>
    </source>
</evidence>
<keyword evidence="5" id="KW-1185">Reference proteome</keyword>
<accession>A0A3L6RL21</accession>
<dbReference type="SUPFAM" id="SSF49599">
    <property type="entry name" value="TRAF domain-like"/>
    <property type="match status" value="1"/>
</dbReference>
<dbReference type="Proteomes" id="UP000275267">
    <property type="component" value="Unassembled WGS sequence"/>
</dbReference>
<dbReference type="PANTHER" id="PTHR26379">
    <property type="entry name" value="BTB/POZ AND MATH DOMAIN-CONTAINING PROTEIN 1"/>
    <property type="match status" value="1"/>
</dbReference>
<name>A0A3L6RL21_PANMI</name>
<dbReference type="InterPro" id="IPR002083">
    <property type="entry name" value="MATH/TRAF_dom"/>
</dbReference>
<comment type="similarity">
    <text evidence="2">Belongs to the Tdpoz family.</text>
</comment>
<evidence type="ECO:0000313" key="5">
    <source>
        <dbReference type="Proteomes" id="UP000275267"/>
    </source>
</evidence>
<protein>
    <recommendedName>
        <fullName evidence="3">BTB domain-containing protein</fullName>
    </recommendedName>
</protein>
<dbReference type="SUPFAM" id="SSF54695">
    <property type="entry name" value="POZ domain"/>
    <property type="match status" value="1"/>
</dbReference>
<dbReference type="InterPro" id="IPR008974">
    <property type="entry name" value="TRAF-like"/>
</dbReference>
<reference evidence="5" key="1">
    <citation type="journal article" date="2019" name="Nat. Commun.">
        <title>The genome of broomcorn millet.</title>
        <authorList>
            <person name="Zou C."/>
            <person name="Miki D."/>
            <person name="Li D."/>
            <person name="Tang Q."/>
            <person name="Xiao L."/>
            <person name="Rajput S."/>
            <person name="Deng P."/>
            <person name="Jia W."/>
            <person name="Huang R."/>
            <person name="Zhang M."/>
            <person name="Sun Y."/>
            <person name="Hu J."/>
            <person name="Fu X."/>
            <person name="Schnable P.S."/>
            <person name="Li F."/>
            <person name="Zhang H."/>
            <person name="Feng B."/>
            <person name="Zhu X."/>
            <person name="Liu R."/>
            <person name="Schnable J.C."/>
            <person name="Zhu J.-K."/>
            <person name="Zhang H."/>
        </authorList>
    </citation>
    <scope>NUCLEOTIDE SEQUENCE [LARGE SCALE GENOMIC DNA]</scope>
</reference>